<name>A0A3N0HXB9_9FIRM</name>
<dbReference type="Gene3D" id="1.10.3130.10">
    <property type="entry name" value="serine acetyltransferase, domain 1"/>
    <property type="match status" value="1"/>
</dbReference>
<dbReference type="InterPro" id="IPR053376">
    <property type="entry name" value="Serine_acetyltransferase"/>
</dbReference>
<dbReference type="Proteomes" id="UP000276568">
    <property type="component" value="Unassembled WGS sequence"/>
</dbReference>
<evidence type="ECO:0000313" key="6">
    <source>
        <dbReference type="Proteomes" id="UP000276568"/>
    </source>
</evidence>
<keyword evidence="2" id="KW-0028">Amino-acid biosynthesis</keyword>
<keyword evidence="3 5" id="KW-0808">Transferase</keyword>
<gene>
    <name evidence="5" type="ORF">EDX97_09900</name>
</gene>
<sequence>MNELEFNEVEEVVELVMNDYNQKRELDVMTMFHQPDKTKVVEIVNKLLRIIFPGFYRDEVYKIFNMRHSLSALVEDVMYNMQKQIVIALKNDPKYESMNEGELRKVAKDITLQFFTQIPRIRSFIDTDIQATFDGDPAATSKNEIVLSYPGILASTVHRISHVLWELNVPLIPRMMSEYVHSETGIDIHPAATIGKYFFIDHGTGIVVGSTTNIGEHVKIYQGVTLGALSTSAGQRLHGVKRHPTIEDNVTIYSGASVLGGKTVIGHDSIIGANAFVTSSIKPESRVTIQNQELHMGKDKIEKEELPQDDTWFYVI</sequence>
<reference evidence="5 6" key="1">
    <citation type="submission" date="2018-11" db="EMBL/GenBank/DDBJ databases">
        <title>Clostridium sp. nov., a member of the family Erysipelotrichaceae isolated from pig faeces.</title>
        <authorList>
            <person name="Chang Y.-H."/>
        </authorList>
    </citation>
    <scope>NUCLEOTIDE SEQUENCE [LARGE SCALE GENOMIC DNA]</scope>
    <source>
        <strain evidence="5 6">YH-panp20</strain>
    </source>
</reference>
<evidence type="ECO:0000256" key="1">
    <source>
        <dbReference type="ARBA" id="ARBA00004876"/>
    </source>
</evidence>
<evidence type="ECO:0000313" key="5">
    <source>
        <dbReference type="EMBL" id="RNM29308.1"/>
    </source>
</evidence>
<evidence type="ECO:0000256" key="4">
    <source>
        <dbReference type="ARBA" id="ARBA00023315"/>
    </source>
</evidence>
<dbReference type="EMBL" id="RJQC01000004">
    <property type="protein sequence ID" value="RNM29308.1"/>
    <property type="molecule type" value="Genomic_DNA"/>
</dbReference>
<accession>A0A3N0HXB9</accession>
<dbReference type="CDD" id="cd03354">
    <property type="entry name" value="LbH_SAT"/>
    <property type="match status" value="1"/>
</dbReference>
<organism evidence="5 6">
    <name type="scientific">Absicoccus porci</name>
    <dbReference type="NCBI Taxonomy" id="2486576"/>
    <lineage>
        <taxon>Bacteria</taxon>
        <taxon>Bacillati</taxon>
        <taxon>Bacillota</taxon>
        <taxon>Erysipelotrichia</taxon>
        <taxon>Erysipelotrichales</taxon>
        <taxon>Erysipelotrichaceae</taxon>
        <taxon>Absicoccus</taxon>
    </lineage>
</organism>
<dbReference type="AlphaFoldDB" id="A0A3N0HXB9"/>
<dbReference type="SUPFAM" id="SSF51161">
    <property type="entry name" value="Trimeric LpxA-like enzymes"/>
    <property type="match status" value="1"/>
</dbReference>
<dbReference type="InterPro" id="IPR011004">
    <property type="entry name" value="Trimer_LpxA-like_sf"/>
</dbReference>
<dbReference type="OrthoDB" id="9801456at2"/>
<proteinExistence type="predicted"/>
<dbReference type="GO" id="GO:0008652">
    <property type="term" value="P:amino acid biosynthetic process"/>
    <property type="evidence" value="ECO:0007669"/>
    <property type="project" value="UniProtKB-KW"/>
</dbReference>
<protein>
    <submittedName>
        <fullName evidence="5">Serine acetyltransferase</fullName>
    </submittedName>
</protein>
<dbReference type="NCBIfam" id="NF041874">
    <property type="entry name" value="EPS_EpsC"/>
    <property type="match status" value="1"/>
</dbReference>
<dbReference type="InterPro" id="IPR042122">
    <property type="entry name" value="Ser_AcTrfase_N_sf"/>
</dbReference>
<dbReference type="PANTHER" id="PTHR42811">
    <property type="entry name" value="SERINE ACETYLTRANSFERASE"/>
    <property type="match status" value="1"/>
</dbReference>
<comment type="caution">
    <text evidence="5">The sequence shown here is derived from an EMBL/GenBank/DDBJ whole genome shotgun (WGS) entry which is preliminary data.</text>
</comment>
<comment type="pathway">
    <text evidence="1">Amino-acid biosynthesis; L-cysteine biosynthesis; L-cysteine from L-serine: step 1/2.</text>
</comment>
<dbReference type="GO" id="GO:0016746">
    <property type="term" value="F:acyltransferase activity"/>
    <property type="evidence" value="ECO:0007669"/>
    <property type="project" value="UniProtKB-KW"/>
</dbReference>
<dbReference type="InterPro" id="IPR045304">
    <property type="entry name" value="LbH_SAT"/>
</dbReference>
<evidence type="ECO:0000256" key="3">
    <source>
        <dbReference type="ARBA" id="ARBA00022679"/>
    </source>
</evidence>
<evidence type="ECO:0000256" key="2">
    <source>
        <dbReference type="ARBA" id="ARBA00022605"/>
    </source>
</evidence>
<keyword evidence="6" id="KW-1185">Reference proteome</keyword>
<keyword evidence="4" id="KW-0012">Acyltransferase</keyword>
<dbReference type="Gene3D" id="2.160.10.10">
    <property type="entry name" value="Hexapeptide repeat proteins"/>
    <property type="match status" value="1"/>
</dbReference>
<dbReference type="RefSeq" id="WP_128520993.1">
    <property type="nucleotide sequence ID" value="NZ_JALFCT010000074.1"/>
</dbReference>